<dbReference type="PIRSF" id="PIRSF037919">
    <property type="entry name" value="HDAC_II_yeast"/>
    <property type="match status" value="1"/>
</dbReference>
<evidence type="ECO:0000313" key="16">
    <source>
        <dbReference type="Proteomes" id="UP000250266"/>
    </source>
</evidence>
<keyword evidence="9 11" id="KW-0539">Nucleus</keyword>
<evidence type="ECO:0000259" key="13">
    <source>
        <dbReference type="Pfam" id="PF00850"/>
    </source>
</evidence>
<gene>
    <name evidence="15" type="ORF">K432DRAFT_63137</name>
</gene>
<keyword evidence="8 11" id="KW-0804">Transcription</keyword>
<evidence type="ECO:0000256" key="2">
    <source>
        <dbReference type="ARBA" id="ARBA00007738"/>
    </source>
</evidence>
<dbReference type="EC" id="3.5.1.98" evidence="3 11"/>
<feature type="region of interest" description="Disordered" evidence="12">
    <location>
        <begin position="39"/>
        <end position="72"/>
    </location>
</feature>
<proteinExistence type="inferred from homology"/>
<evidence type="ECO:0000256" key="5">
    <source>
        <dbReference type="ARBA" id="ARBA00022801"/>
    </source>
</evidence>
<evidence type="ECO:0000256" key="9">
    <source>
        <dbReference type="ARBA" id="ARBA00023242"/>
    </source>
</evidence>
<keyword evidence="6 11" id="KW-0156">Chromatin regulator</keyword>
<dbReference type="GO" id="GO:0040029">
    <property type="term" value="P:epigenetic regulation of gene expression"/>
    <property type="evidence" value="ECO:0007669"/>
    <property type="project" value="TreeGrafter"/>
</dbReference>
<sequence>MLRPAMDGDADFLMGDGAVIGLTEMNGHHQTVDPSVFAFGGNVQSPPQREKLPILSQNNPSPTSPRPVSYTMPAASLDNAATAEASISSTASEISSDAMDVVTPPQAYIQVVLPPPPKFPLLPYSSTKSGLVYDVRMRFHTEPISSMDNEDDIHPEDPRRIFEIYDELRKAGLVEDEENMPDLDPDFQLFRIGARHANSSEICLIHSRAHYEWVRSLKDKTEDELNFMAIKLDSVYLHNNTFECATLSAGGAIEACRAVVNGNVRNAIAVIRPPGHHAEHDEPAGFCFFNNVPIAARVCQDNFPDKCRKILILDWDVHHGNGVQHAFYDDPNVLYISLHVHKNGQFYPGKPDGDHQHCGEGLGLGKNVNIPWADHGMADGDYMFAFQQVVMPIATEFAPDLVIVSAGFDAAEGDKLGGCHVSPPCYAHMTHMLMSLAKGKIAICLEGGYNLRSIAKSALAVTRTLMGEPPDRLDELEPSPLGVSTVQLVMRQQSKFWKCMYPKEMSKSMKDRVGGERLHDIIREWQSKVMFEEFSMTSLFILREKISKSFENQVLATPNYFEARPLLVIFHDPPEAMHVPDPQTNKTELHNTWLTDVTKNYVDWAVKHDFAVIDVNIPKHITDPDDEGGYVEGDDADVRAAATSELATYLWENYIEVNESTDVFLMGVGAAYSGLIELLSRHESCTDESSPIRSVISFVAENPLQSVKRPADDYIGNWYHQHSLVFVANNHLAWDPSRTRKLRKKYGKLVRSPHTNLNEMLAEHKSEVTRLLLEDTEGWRKEQAQHNSTKRSAANSFSLRLDERDMRAASVPNSLRSPGMPPVGMFTVSSSPRSPIKR</sequence>
<dbReference type="PANTHER" id="PTHR10625:SF5">
    <property type="entry name" value="HISTONE DEACETYLASE"/>
    <property type="match status" value="1"/>
</dbReference>
<dbReference type="InterPro" id="IPR037138">
    <property type="entry name" value="His_deacetylse_dom_sf"/>
</dbReference>
<reference evidence="15 16" key="1">
    <citation type="journal article" date="2016" name="Nat. Commun.">
        <title>Ectomycorrhizal ecology is imprinted in the genome of the dominant symbiotic fungus Cenococcum geophilum.</title>
        <authorList>
            <consortium name="DOE Joint Genome Institute"/>
            <person name="Peter M."/>
            <person name="Kohler A."/>
            <person name="Ohm R.A."/>
            <person name="Kuo A."/>
            <person name="Krutzmann J."/>
            <person name="Morin E."/>
            <person name="Arend M."/>
            <person name="Barry K.W."/>
            <person name="Binder M."/>
            <person name="Choi C."/>
            <person name="Clum A."/>
            <person name="Copeland A."/>
            <person name="Grisel N."/>
            <person name="Haridas S."/>
            <person name="Kipfer T."/>
            <person name="LaButti K."/>
            <person name="Lindquist E."/>
            <person name="Lipzen A."/>
            <person name="Maire R."/>
            <person name="Meier B."/>
            <person name="Mihaltcheva S."/>
            <person name="Molinier V."/>
            <person name="Murat C."/>
            <person name="Poggeler S."/>
            <person name="Quandt C.A."/>
            <person name="Sperisen C."/>
            <person name="Tritt A."/>
            <person name="Tisserant E."/>
            <person name="Crous P.W."/>
            <person name="Henrissat B."/>
            <person name="Nehls U."/>
            <person name="Egli S."/>
            <person name="Spatafora J.W."/>
            <person name="Grigoriev I.V."/>
            <person name="Martin F.M."/>
        </authorList>
    </citation>
    <scope>NUCLEOTIDE SEQUENCE [LARGE SCALE GENOMIC DNA]</scope>
    <source>
        <strain evidence="15 16">CBS 459.81</strain>
    </source>
</reference>
<dbReference type="Proteomes" id="UP000250266">
    <property type="component" value="Unassembled WGS sequence"/>
</dbReference>
<feature type="compositionally biased region" description="Polar residues" evidence="12">
    <location>
        <begin position="827"/>
        <end position="838"/>
    </location>
</feature>
<evidence type="ECO:0000256" key="4">
    <source>
        <dbReference type="ARBA" id="ARBA00022491"/>
    </source>
</evidence>
<evidence type="ECO:0000256" key="8">
    <source>
        <dbReference type="ARBA" id="ARBA00023163"/>
    </source>
</evidence>
<dbReference type="EMBL" id="KV744997">
    <property type="protein sequence ID" value="OCK79599.1"/>
    <property type="molecule type" value="Genomic_DNA"/>
</dbReference>
<comment type="function">
    <text evidence="11">Responsible for the deacetylation of lysine residues on the N-terminal part of the core histones (H2A, H2B, H3 and H4). Histone deacetylation gives a tag for epigenetic repression and plays an important role in transcriptional regulation, cell cycle progression and developmental events.</text>
</comment>
<keyword evidence="5 11" id="KW-0378">Hydrolase</keyword>
<name>A0A8E2E9C0_9PEZI</name>
<evidence type="ECO:0000256" key="7">
    <source>
        <dbReference type="ARBA" id="ARBA00023015"/>
    </source>
</evidence>
<keyword evidence="4 11" id="KW-0678">Repressor</keyword>
<dbReference type="InterPro" id="IPR017321">
    <property type="entry name" value="Hist_deAcase_II_yeast"/>
</dbReference>
<evidence type="ECO:0000256" key="11">
    <source>
        <dbReference type="PIRNR" id="PIRNR037919"/>
    </source>
</evidence>
<dbReference type="InterPro" id="IPR023696">
    <property type="entry name" value="Ureohydrolase_dom_sf"/>
</dbReference>
<evidence type="ECO:0000256" key="6">
    <source>
        <dbReference type="ARBA" id="ARBA00022853"/>
    </source>
</evidence>
<dbReference type="Pfam" id="PF00850">
    <property type="entry name" value="Hist_deacetyl"/>
    <property type="match status" value="1"/>
</dbReference>
<feature type="domain" description="Histone deacetylase" evidence="13">
    <location>
        <begin position="154"/>
        <end position="465"/>
    </location>
</feature>
<keyword evidence="16" id="KW-1185">Reference proteome</keyword>
<dbReference type="GO" id="GO:0031078">
    <property type="term" value="F:histone H3K14 deacetylase activity, hydrolytic mechanism"/>
    <property type="evidence" value="ECO:0007669"/>
    <property type="project" value="UniProtKB-UniRule"/>
</dbReference>
<dbReference type="GO" id="GO:0000118">
    <property type="term" value="C:histone deacetylase complex"/>
    <property type="evidence" value="ECO:0007669"/>
    <property type="project" value="TreeGrafter"/>
</dbReference>
<dbReference type="AlphaFoldDB" id="A0A8E2E9C0"/>
<dbReference type="Pfam" id="PF09757">
    <property type="entry name" value="Arb2-like"/>
    <property type="match status" value="1"/>
</dbReference>
<evidence type="ECO:0000256" key="3">
    <source>
        <dbReference type="ARBA" id="ARBA00012111"/>
    </source>
</evidence>
<dbReference type="SUPFAM" id="SSF52768">
    <property type="entry name" value="Arginase/deacetylase"/>
    <property type="match status" value="1"/>
</dbReference>
<evidence type="ECO:0000256" key="12">
    <source>
        <dbReference type="SAM" id="MobiDB-lite"/>
    </source>
</evidence>
<evidence type="ECO:0000256" key="1">
    <source>
        <dbReference type="ARBA" id="ARBA00004123"/>
    </source>
</evidence>
<dbReference type="Gene3D" id="3.40.800.20">
    <property type="entry name" value="Histone deacetylase domain"/>
    <property type="match status" value="1"/>
</dbReference>
<organism evidence="15 16">
    <name type="scientific">Lepidopterella palustris CBS 459.81</name>
    <dbReference type="NCBI Taxonomy" id="1314670"/>
    <lineage>
        <taxon>Eukaryota</taxon>
        <taxon>Fungi</taxon>
        <taxon>Dikarya</taxon>
        <taxon>Ascomycota</taxon>
        <taxon>Pezizomycotina</taxon>
        <taxon>Dothideomycetes</taxon>
        <taxon>Pleosporomycetidae</taxon>
        <taxon>Mytilinidiales</taxon>
        <taxon>Argynnaceae</taxon>
        <taxon>Lepidopterella</taxon>
    </lineage>
</organism>
<comment type="similarity">
    <text evidence="2 11">Belongs to the histone deacetylase family. HD type 2 subfamily.</text>
</comment>
<dbReference type="OrthoDB" id="424012at2759"/>
<evidence type="ECO:0000313" key="15">
    <source>
        <dbReference type="EMBL" id="OCK79599.1"/>
    </source>
</evidence>
<protein>
    <recommendedName>
        <fullName evidence="3 11">Histone deacetylase</fullName>
        <ecNumber evidence="3 11">3.5.1.98</ecNumber>
    </recommendedName>
</protein>
<dbReference type="PRINTS" id="PR01270">
    <property type="entry name" value="HDASUPER"/>
</dbReference>
<evidence type="ECO:0000259" key="14">
    <source>
        <dbReference type="Pfam" id="PF09757"/>
    </source>
</evidence>
<keyword evidence="7 11" id="KW-0805">Transcription regulation</keyword>
<accession>A0A8E2E9C0</accession>
<feature type="region of interest" description="Disordered" evidence="12">
    <location>
        <begin position="811"/>
        <end position="838"/>
    </location>
</feature>
<dbReference type="InterPro" id="IPR019154">
    <property type="entry name" value="Arb2-like_domain"/>
</dbReference>
<dbReference type="InterPro" id="IPR023801">
    <property type="entry name" value="His_deacetylse_dom"/>
</dbReference>
<comment type="catalytic activity">
    <reaction evidence="10 11">
        <text>N(6)-acetyl-L-lysyl-[histone] + H2O = L-lysyl-[histone] + acetate</text>
        <dbReference type="Rhea" id="RHEA:58196"/>
        <dbReference type="Rhea" id="RHEA-COMP:9845"/>
        <dbReference type="Rhea" id="RHEA-COMP:11338"/>
        <dbReference type="ChEBI" id="CHEBI:15377"/>
        <dbReference type="ChEBI" id="CHEBI:29969"/>
        <dbReference type="ChEBI" id="CHEBI:30089"/>
        <dbReference type="ChEBI" id="CHEBI:61930"/>
        <dbReference type="EC" id="3.5.1.98"/>
    </reaction>
</comment>
<evidence type="ECO:0000256" key="10">
    <source>
        <dbReference type="ARBA" id="ARBA00048287"/>
    </source>
</evidence>
<feature type="domain" description="Arb2-like" evidence="14">
    <location>
        <begin position="517"/>
        <end position="779"/>
    </location>
</feature>
<comment type="subcellular location">
    <subcellularLocation>
        <location evidence="1 11">Nucleus</location>
    </subcellularLocation>
</comment>
<dbReference type="InterPro" id="IPR000286">
    <property type="entry name" value="HDACs"/>
</dbReference>
<dbReference type="PANTHER" id="PTHR10625">
    <property type="entry name" value="HISTONE DEACETYLASE HDAC1-RELATED"/>
    <property type="match status" value="1"/>
</dbReference>
<dbReference type="FunFam" id="3.40.800.20:FF:000005">
    <property type="entry name" value="histone deacetylase 6"/>
    <property type="match status" value="1"/>
</dbReference>